<dbReference type="GO" id="GO:0042450">
    <property type="term" value="P:L-arginine biosynthetic process via ornithine"/>
    <property type="evidence" value="ECO:0007669"/>
    <property type="project" value="TreeGrafter"/>
</dbReference>
<feature type="domain" description="Aspartate/ornithine carbamoyltransferase Asp/Orn-binding" evidence="5">
    <location>
        <begin position="18"/>
        <end position="164"/>
    </location>
</feature>
<evidence type="ECO:0000256" key="1">
    <source>
        <dbReference type="ARBA" id="ARBA00007805"/>
    </source>
</evidence>
<sequence length="169" mass="19239">MLLNHKSTESDPLPPLPNLNIAWVGDANNIINSMLVTYPRLGLNVKVATPKDYPILPDVLEYSKQHGNVEVYSDPVLAVKNADIIVTDTWVSMGQEAEHQQRLKSFKGFQVTEELGKHAKPDWKFMHCLPRKPYEVDDTVFNGPRSLIYPEAENRKYTVMAVYEALMNK</sequence>
<dbReference type="Pfam" id="PF00185">
    <property type="entry name" value="OTCace"/>
    <property type="match status" value="1"/>
</dbReference>
<dbReference type="InterPro" id="IPR036901">
    <property type="entry name" value="Asp/Orn_carbamoylTrfase_sf"/>
</dbReference>
<evidence type="ECO:0000256" key="4">
    <source>
        <dbReference type="RuleBase" id="RU003634"/>
    </source>
</evidence>
<accession>A0AAD5UE96</accession>
<evidence type="ECO:0000259" key="5">
    <source>
        <dbReference type="Pfam" id="PF00185"/>
    </source>
</evidence>
<dbReference type="GO" id="GO:0019240">
    <property type="term" value="P:citrulline biosynthetic process"/>
    <property type="evidence" value="ECO:0007669"/>
    <property type="project" value="TreeGrafter"/>
</dbReference>
<dbReference type="EC" id="2.1.3.3" evidence="2"/>
<dbReference type="Proteomes" id="UP001210925">
    <property type="component" value="Unassembled WGS sequence"/>
</dbReference>
<dbReference type="PANTHER" id="PTHR45753:SF3">
    <property type="entry name" value="ORNITHINE TRANSCARBAMYLASE, MITOCHONDRIAL"/>
    <property type="match status" value="1"/>
</dbReference>
<keyword evidence="3 4" id="KW-0808">Transferase</keyword>
<protein>
    <recommendedName>
        <fullName evidence="2">ornithine carbamoyltransferase</fullName>
        <ecNumber evidence="2">2.1.3.3</ecNumber>
    </recommendedName>
</protein>
<dbReference type="Gene3D" id="3.40.50.1370">
    <property type="entry name" value="Aspartate/ornithine carbamoyltransferase"/>
    <property type="match status" value="1"/>
</dbReference>
<name>A0AAD5UE96_9FUNG</name>
<reference evidence="6" key="1">
    <citation type="submission" date="2020-05" db="EMBL/GenBank/DDBJ databases">
        <title>Phylogenomic resolution of chytrid fungi.</title>
        <authorList>
            <person name="Stajich J.E."/>
            <person name="Amses K."/>
            <person name="Simmons R."/>
            <person name="Seto K."/>
            <person name="Myers J."/>
            <person name="Bonds A."/>
            <person name="Quandt C.A."/>
            <person name="Barry K."/>
            <person name="Liu P."/>
            <person name="Grigoriev I."/>
            <person name="Longcore J.E."/>
            <person name="James T.Y."/>
        </authorList>
    </citation>
    <scope>NUCLEOTIDE SEQUENCE</scope>
    <source>
        <strain evidence="6">PLAUS21</strain>
    </source>
</reference>
<organism evidence="6 7">
    <name type="scientific">Boothiomyces macroporosus</name>
    <dbReference type="NCBI Taxonomy" id="261099"/>
    <lineage>
        <taxon>Eukaryota</taxon>
        <taxon>Fungi</taxon>
        <taxon>Fungi incertae sedis</taxon>
        <taxon>Chytridiomycota</taxon>
        <taxon>Chytridiomycota incertae sedis</taxon>
        <taxon>Chytridiomycetes</taxon>
        <taxon>Rhizophydiales</taxon>
        <taxon>Terramycetaceae</taxon>
        <taxon>Boothiomyces</taxon>
    </lineage>
</organism>
<dbReference type="AlphaFoldDB" id="A0AAD5UE96"/>
<dbReference type="SUPFAM" id="SSF53671">
    <property type="entry name" value="Aspartate/ornithine carbamoyltransferase"/>
    <property type="match status" value="1"/>
</dbReference>
<comment type="caution">
    <text evidence="6">The sequence shown here is derived from an EMBL/GenBank/DDBJ whole genome shotgun (WGS) entry which is preliminary data.</text>
</comment>
<dbReference type="GO" id="GO:0005739">
    <property type="term" value="C:mitochondrion"/>
    <property type="evidence" value="ECO:0007669"/>
    <property type="project" value="TreeGrafter"/>
</dbReference>
<dbReference type="InterPro" id="IPR006131">
    <property type="entry name" value="Asp_carbamoyltransf_Asp/Orn-bd"/>
</dbReference>
<proteinExistence type="inferred from homology"/>
<dbReference type="EMBL" id="JADGKB010000146">
    <property type="protein sequence ID" value="KAJ3252292.1"/>
    <property type="molecule type" value="Genomic_DNA"/>
</dbReference>
<comment type="similarity">
    <text evidence="1">Belongs to the aspartate/ornithine carbamoyltransferase superfamily. OTCase family.</text>
</comment>
<evidence type="ECO:0000313" key="6">
    <source>
        <dbReference type="EMBL" id="KAJ3252292.1"/>
    </source>
</evidence>
<dbReference type="FunFam" id="3.40.50.1370:FF:000008">
    <property type="entry name" value="Ornithine carbamoyltransferase"/>
    <property type="match status" value="1"/>
</dbReference>
<dbReference type="PANTHER" id="PTHR45753">
    <property type="entry name" value="ORNITHINE CARBAMOYLTRANSFERASE, MITOCHONDRIAL"/>
    <property type="match status" value="1"/>
</dbReference>
<dbReference type="GO" id="GO:0016597">
    <property type="term" value="F:amino acid binding"/>
    <property type="evidence" value="ECO:0007669"/>
    <property type="project" value="InterPro"/>
</dbReference>
<gene>
    <name evidence="6" type="primary">ARG3</name>
    <name evidence="6" type="ORF">HK103_001637</name>
</gene>
<evidence type="ECO:0000256" key="3">
    <source>
        <dbReference type="ARBA" id="ARBA00022679"/>
    </source>
</evidence>
<dbReference type="GO" id="GO:0004585">
    <property type="term" value="F:ornithine carbamoyltransferase activity"/>
    <property type="evidence" value="ECO:0007669"/>
    <property type="project" value="UniProtKB-EC"/>
</dbReference>
<dbReference type="InterPro" id="IPR006130">
    <property type="entry name" value="Asp/Orn_carbamoylTrfase"/>
</dbReference>
<evidence type="ECO:0000256" key="2">
    <source>
        <dbReference type="ARBA" id="ARBA00013007"/>
    </source>
</evidence>
<dbReference type="PRINTS" id="PR00100">
    <property type="entry name" value="AOTCASE"/>
</dbReference>
<evidence type="ECO:0000313" key="7">
    <source>
        <dbReference type="Proteomes" id="UP001210925"/>
    </source>
</evidence>
<keyword evidence="7" id="KW-1185">Reference proteome</keyword>